<dbReference type="HAMAP" id="MF_01241">
    <property type="entry name" value="GlcN6P_deamin"/>
    <property type="match status" value="1"/>
</dbReference>
<feature type="domain" description="Glucosamine/galactosamine-6-phosphate isomerase" evidence="4">
    <location>
        <begin position="11"/>
        <end position="229"/>
    </location>
</feature>
<dbReference type="EMBL" id="JAGIKX010000003">
    <property type="protein sequence ID" value="MBP2256781.1"/>
    <property type="molecule type" value="Genomic_DNA"/>
</dbReference>
<protein>
    <recommendedName>
        <fullName evidence="3">Glucosamine-6-phosphate deaminase</fullName>
        <ecNumber evidence="3">3.5.99.6</ecNumber>
    </recommendedName>
    <alternativeName>
        <fullName evidence="3">GlcN6P deaminase</fullName>
        <shortName evidence="3">GNPDA</shortName>
    </alternativeName>
    <alternativeName>
        <fullName evidence="3">Glucosamine-6-phosphate isomerase</fullName>
    </alternativeName>
</protein>
<dbReference type="InterPro" id="IPR037171">
    <property type="entry name" value="NagB/RpiA_transferase-like"/>
</dbReference>
<name>A0ABS4S5M5_9BACI</name>
<feature type="active site" description="For ring-opening step" evidence="3">
    <location>
        <position position="143"/>
    </location>
</feature>
<comment type="caution">
    <text evidence="5">The sequence shown here is derived from an EMBL/GenBank/DDBJ whole genome shotgun (WGS) entry which is preliminary data.</text>
</comment>
<dbReference type="Gene3D" id="3.40.50.1360">
    <property type="match status" value="1"/>
</dbReference>
<dbReference type="RefSeq" id="WP_226370739.1">
    <property type="nucleotide sequence ID" value="NZ_JAGIKX010000003.1"/>
</dbReference>
<keyword evidence="1 3" id="KW-0378">Hydrolase</keyword>
<dbReference type="InterPro" id="IPR006148">
    <property type="entry name" value="Glc/Gal-6P_isomerase"/>
</dbReference>
<feature type="active site" description="Proton acceptor; for ring-opening step" evidence="3">
    <location>
        <position position="138"/>
    </location>
</feature>
<keyword evidence="2 3" id="KW-0119">Carbohydrate metabolism</keyword>
<comment type="similarity">
    <text evidence="3">Belongs to the glucosamine/galactosamine-6-phosphate isomerase family. NagB subfamily.</text>
</comment>
<evidence type="ECO:0000313" key="5">
    <source>
        <dbReference type="EMBL" id="MBP2256781.1"/>
    </source>
</evidence>
<dbReference type="EC" id="3.5.99.6" evidence="3"/>
<evidence type="ECO:0000259" key="4">
    <source>
        <dbReference type="Pfam" id="PF01182"/>
    </source>
</evidence>
<sequence length="241" mass="27024">MLDIIQAKNYEDMSEKACEIMVDRLNALINPILGFATGSTPEGVYKQLIEKNKEKAISFQNVMSFNLDEYVGLKKDDPNSYYHFMFQKLFKHIDILTDWIHIPNGVAPDLEKECDEYEQLIRDHPIDFQILGLGVNGHIGFNEPNTSFSSRTHIVELDESTRQANARFFTSMNEVPTKAITMGIQTIMESKELMLLASGSHKADAVAKLINGEISESFPASALKNHQKVTVIADEAALAKA</sequence>
<organism evidence="5 6">
    <name type="scientific">Virgibacillus alimentarius</name>
    <dbReference type="NCBI Taxonomy" id="698769"/>
    <lineage>
        <taxon>Bacteria</taxon>
        <taxon>Bacillati</taxon>
        <taxon>Bacillota</taxon>
        <taxon>Bacilli</taxon>
        <taxon>Bacillales</taxon>
        <taxon>Bacillaceae</taxon>
        <taxon>Virgibacillus</taxon>
    </lineage>
</organism>
<dbReference type="PANTHER" id="PTHR11280:SF5">
    <property type="entry name" value="GLUCOSAMINE-6-PHOSPHATE ISOMERASE"/>
    <property type="match status" value="1"/>
</dbReference>
<evidence type="ECO:0000256" key="3">
    <source>
        <dbReference type="HAMAP-Rule" id="MF_01241"/>
    </source>
</evidence>
<reference evidence="5 6" key="1">
    <citation type="submission" date="2021-03" db="EMBL/GenBank/DDBJ databases">
        <title>Genomic Encyclopedia of Type Strains, Phase IV (KMG-IV): sequencing the most valuable type-strain genomes for metagenomic binning, comparative biology and taxonomic classification.</title>
        <authorList>
            <person name="Goeker M."/>
        </authorList>
    </citation>
    <scope>NUCLEOTIDE SEQUENCE [LARGE SCALE GENOMIC DNA]</scope>
    <source>
        <strain evidence="5 6">DSM 25790</strain>
    </source>
</reference>
<comment type="function">
    <text evidence="3">Catalyzes the reversible isomerization-deamination of glucosamine 6-phosphate (GlcN6P) to form fructose 6-phosphate (Fru6P) and ammonium ion.</text>
</comment>
<comment type="caution">
    <text evidence="3">Lacks conserved residue(s) required for the propagation of feature annotation.</text>
</comment>
<gene>
    <name evidence="3" type="primary">nagB</name>
    <name evidence="5" type="ORF">J2Z81_000723</name>
</gene>
<evidence type="ECO:0000256" key="2">
    <source>
        <dbReference type="ARBA" id="ARBA00023277"/>
    </source>
</evidence>
<comment type="catalytic activity">
    <reaction evidence="3">
        <text>alpha-D-glucosamine 6-phosphate + H2O = beta-D-fructose 6-phosphate + NH4(+)</text>
        <dbReference type="Rhea" id="RHEA:12172"/>
        <dbReference type="ChEBI" id="CHEBI:15377"/>
        <dbReference type="ChEBI" id="CHEBI:28938"/>
        <dbReference type="ChEBI" id="CHEBI:57634"/>
        <dbReference type="ChEBI" id="CHEBI:75989"/>
        <dbReference type="EC" id="3.5.99.6"/>
    </reaction>
</comment>
<dbReference type="InterPro" id="IPR004547">
    <property type="entry name" value="Glucosamine6P_isomerase"/>
</dbReference>
<feature type="active site" description="Proton acceptor; for enolization step" evidence="3">
    <location>
        <position position="68"/>
    </location>
</feature>
<dbReference type="NCBIfam" id="TIGR00502">
    <property type="entry name" value="nagB"/>
    <property type="match status" value="1"/>
</dbReference>
<accession>A0ABS4S5M5</accession>
<dbReference type="Pfam" id="PF01182">
    <property type="entry name" value="Glucosamine_iso"/>
    <property type="match status" value="1"/>
</dbReference>
<dbReference type="PANTHER" id="PTHR11280">
    <property type="entry name" value="GLUCOSAMINE-6-PHOSPHATE ISOMERASE"/>
    <property type="match status" value="1"/>
</dbReference>
<dbReference type="Proteomes" id="UP001519294">
    <property type="component" value="Unassembled WGS sequence"/>
</dbReference>
<feature type="active site" description="For ring-opening step" evidence="3">
    <location>
        <position position="136"/>
    </location>
</feature>
<comment type="pathway">
    <text evidence="3">Amino-sugar metabolism; N-acetylneuraminate degradation; D-fructose 6-phosphate from N-acetylneuraminate: step 5/5.</text>
</comment>
<dbReference type="InterPro" id="IPR018321">
    <property type="entry name" value="Glucosamine6P_isomerase_CS"/>
</dbReference>
<dbReference type="CDD" id="cd01399">
    <property type="entry name" value="GlcN6P_deaminase"/>
    <property type="match status" value="1"/>
</dbReference>
<dbReference type="PROSITE" id="PS01161">
    <property type="entry name" value="GLC_GALNAC_ISOMERASE"/>
    <property type="match status" value="1"/>
</dbReference>
<dbReference type="GO" id="GO:0004342">
    <property type="term" value="F:glucosamine-6-phosphate deaminase activity"/>
    <property type="evidence" value="ECO:0007669"/>
    <property type="project" value="UniProtKB-EC"/>
</dbReference>
<evidence type="ECO:0000256" key="1">
    <source>
        <dbReference type="ARBA" id="ARBA00022801"/>
    </source>
</evidence>
<keyword evidence="6" id="KW-1185">Reference proteome</keyword>
<evidence type="ECO:0000313" key="6">
    <source>
        <dbReference type="Proteomes" id="UP001519294"/>
    </source>
</evidence>
<proteinExistence type="inferred from homology"/>
<dbReference type="SUPFAM" id="SSF100950">
    <property type="entry name" value="NagB/RpiA/CoA transferase-like"/>
    <property type="match status" value="1"/>
</dbReference>